<organism evidence="4 6">
    <name type="scientific">Aquisalinus luteolus</name>
    <dbReference type="NCBI Taxonomy" id="1566827"/>
    <lineage>
        <taxon>Bacteria</taxon>
        <taxon>Pseudomonadati</taxon>
        <taxon>Pseudomonadota</taxon>
        <taxon>Alphaproteobacteria</taxon>
        <taxon>Parvularculales</taxon>
        <taxon>Parvularculaceae</taxon>
        <taxon>Aquisalinus</taxon>
    </lineage>
</organism>
<keyword evidence="7" id="KW-1185">Reference proteome</keyword>
<dbReference type="PRINTS" id="PR00084">
    <property type="entry name" value="MTLDHDRGNASE"/>
</dbReference>
<dbReference type="InterPro" id="IPR008927">
    <property type="entry name" value="6-PGluconate_DH-like_C_sf"/>
</dbReference>
<dbReference type="EMBL" id="VCJR02000001">
    <property type="protein sequence ID" value="NHK26465.1"/>
    <property type="molecule type" value="Genomic_DNA"/>
</dbReference>
<feature type="domain" description="Mannitol dehydrogenase N-terminal" evidence="2">
    <location>
        <begin position="30"/>
        <end position="279"/>
    </location>
</feature>
<dbReference type="PANTHER" id="PTHR43362:SF1">
    <property type="entry name" value="MANNITOL DEHYDROGENASE 2-RELATED"/>
    <property type="match status" value="1"/>
</dbReference>
<sequence length="497" mass="54019">MSLSLQDALRSENKTTAALPAYDRNKAGVGIVHLGPGAFFRGHQAVYTDDAMAIDGEEADGRDWAICGVSLRSASVRDGLESQDGLYTLATLDHEVSYRIIGSLKELMVAPENPAAVIDRLADPAIRIVTLTITEKGYCLTADGALNEDNKDIAHDIDNPEDPRSAIGYLVAGLAKRHSSGAAPFACISCDNLPDNGHKLRDAVIALAAKHDAALSEWIRSSVAFPRTMVDSITPATDDALIDRVREEAGIEDAWPIQREAFKQWVIEKFDGPRPAWEKAGATFTDNVAAFEHAKLKLLNGPHSATAYLGYLAGYETVYEAVSDDAFTRFIRTMTDNETIPGLHAPEGLDLVEYRDAIIGRFKNPEIRHLLSQIAWDGTQKLPVRIISTIRENVAAGRPITAHCLALAGWRRFIIRALQEGREIVDPMNDTLGEQPWAAESDPVAATEKFLAFRALFDSELAKSMALRDSLQLAIEAIGDGSTEAVRNAIISHGAVA</sequence>
<dbReference type="InterPro" id="IPR036291">
    <property type="entry name" value="NAD(P)-bd_dom_sf"/>
</dbReference>
<dbReference type="SUPFAM" id="SSF48179">
    <property type="entry name" value="6-phosphogluconate dehydrogenase C-terminal domain-like"/>
    <property type="match status" value="1"/>
</dbReference>
<accession>A0A8J3A4U8</accession>
<proteinExistence type="predicted"/>
<gene>
    <name evidence="5" type="ORF">FF098_000925</name>
    <name evidence="4" type="ORF">GCM10011355_01860</name>
</gene>
<comment type="caution">
    <text evidence="4">The sequence shown here is derived from an EMBL/GenBank/DDBJ whole genome shotgun (WGS) entry which is preliminary data.</text>
</comment>
<dbReference type="EMBL" id="BMGZ01000001">
    <property type="protein sequence ID" value="GGH92415.1"/>
    <property type="molecule type" value="Genomic_DNA"/>
</dbReference>
<dbReference type="InterPro" id="IPR000669">
    <property type="entry name" value="Mannitol_DH"/>
</dbReference>
<reference evidence="4" key="1">
    <citation type="journal article" date="2014" name="Int. J. Syst. Evol. Microbiol.">
        <title>Complete genome sequence of Corynebacterium casei LMG S-19264T (=DSM 44701T), isolated from a smear-ripened cheese.</title>
        <authorList>
            <consortium name="US DOE Joint Genome Institute (JGI-PGF)"/>
            <person name="Walter F."/>
            <person name="Albersmeier A."/>
            <person name="Kalinowski J."/>
            <person name="Ruckert C."/>
        </authorList>
    </citation>
    <scope>NUCLEOTIDE SEQUENCE</scope>
    <source>
        <strain evidence="4">CGMCC 1.14984</strain>
    </source>
</reference>
<dbReference type="Pfam" id="PF08125">
    <property type="entry name" value="Mannitol_dh_C"/>
    <property type="match status" value="1"/>
</dbReference>
<dbReference type="Gene3D" id="1.10.1040.10">
    <property type="entry name" value="N-(1-d-carboxylethyl)-l-norvaline Dehydrogenase, domain 2"/>
    <property type="match status" value="1"/>
</dbReference>
<evidence type="ECO:0000313" key="6">
    <source>
        <dbReference type="Proteomes" id="UP000621856"/>
    </source>
</evidence>
<evidence type="ECO:0000259" key="2">
    <source>
        <dbReference type="Pfam" id="PF01232"/>
    </source>
</evidence>
<evidence type="ECO:0000256" key="1">
    <source>
        <dbReference type="ARBA" id="ARBA00023002"/>
    </source>
</evidence>
<keyword evidence="1" id="KW-0560">Oxidoreductase</keyword>
<dbReference type="Proteomes" id="UP000621856">
    <property type="component" value="Unassembled WGS sequence"/>
</dbReference>
<dbReference type="AlphaFoldDB" id="A0A8J3A4U8"/>
<evidence type="ECO:0000313" key="4">
    <source>
        <dbReference type="EMBL" id="GGH92415.1"/>
    </source>
</evidence>
<dbReference type="Gene3D" id="3.40.50.720">
    <property type="entry name" value="NAD(P)-binding Rossmann-like Domain"/>
    <property type="match status" value="1"/>
</dbReference>
<protein>
    <submittedName>
        <fullName evidence="4">Mannitol 2-dehydrogenase</fullName>
    </submittedName>
    <submittedName>
        <fullName evidence="5">Mannitol dehydrogenase family protein</fullName>
    </submittedName>
</protein>
<dbReference type="RefSeq" id="WP_155136046.1">
    <property type="nucleotide sequence ID" value="NZ_BMGZ01000001.1"/>
</dbReference>
<reference evidence="4" key="3">
    <citation type="submission" date="2020-09" db="EMBL/GenBank/DDBJ databases">
        <authorList>
            <person name="Sun Q."/>
            <person name="Zhou Y."/>
        </authorList>
    </citation>
    <scope>NUCLEOTIDE SEQUENCE</scope>
    <source>
        <strain evidence="4">CGMCC 1.14984</strain>
    </source>
</reference>
<dbReference type="InterPro" id="IPR013328">
    <property type="entry name" value="6PGD_dom2"/>
</dbReference>
<evidence type="ECO:0000313" key="5">
    <source>
        <dbReference type="EMBL" id="NHK26465.1"/>
    </source>
</evidence>
<evidence type="ECO:0000259" key="3">
    <source>
        <dbReference type="Pfam" id="PF08125"/>
    </source>
</evidence>
<reference evidence="5 7" key="2">
    <citation type="submission" date="2020-02" db="EMBL/GenBank/DDBJ databases">
        <title>Genome sequence of Parvularcula flava strain NH6-79.</title>
        <authorList>
            <person name="Abdul Karim M.H."/>
            <person name="Lam M.Q."/>
            <person name="Chen S.J."/>
            <person name="Yahya A."/>
            <person name="Shahir S."/>
            <person name="Shamsir M.S."/>
            <person name="Chong C.S."/>
        </authorList>
    </citation>
    <scope>NUCLEOTIDE SEQUENCE [LARGE SCALE GENOMIC DNA]</scope>
    <source>
        <strain evidence="5 7">NH6-79</strain>
    </source>
</reference>
<dbReference type="Pfam" id="PF01232">
    <property type="entry name" value="Mannitol_dh"/>
    <property type="match status" value="1"/>
</dbReference>
<evidence type="ECO:0000313" key="7">
    <source>
        <dbReference type="Proteomes" id="UP000818603"/>
    </source>
</evidence>
<dbReference type="PANTHER" id="PTHR43362">
    <property type="entry name" value="MANNITOL DEHYDROGENASE DSF1-RELATED"/>
    <property type="match status" value="1"/>
</dbReference>
<name>A0A8J3A4U8_9PROT</name>
<dbReference type="Proteomes" id="UP000818603">
    <property type="component" value="Unassembled WGS sequence"/>
</dbReference>
<dbReference type="InterPro" id="IPR013131">
    <property type="entry name" value="Mannitol_DH_N"/>
</dbReference>
<dbReference type="SUPFAM" id="SSF51735">
    <property type="entry name" value="NAD(P)-binding Rossmann-fold domains"/>
    <property type="match status" value="1"/>
</dbReference>
<dbReference type="InterPro" id="IPR013118">
    <property type="entry name" value="Mannitol_DH_C"/>
</dbReference>
<dbReference type="GO" id="GO:0016616">
    <property type="term" value="F:oxidoreductase activity, acting on the CH-OH group of donors, NAD or NADP as acceptor"/>
    <property type="evidence" value="ECO:0007669"/>
    <property type="project" value="TreeGrafter"/>
</dbReference>
<feature type="domain" description="Mannitol dehydrogenase C-terminal" evidence="3">
    <location>
        <begin position="287"/>
        <end position="477"/>
    </location>
</feature>
<dbReference type="InterPro" id="IPR050988">
    <property type="entry name" value="Mannitol_DH/Oxidoreductase"/>
</dbReference>